<protein>
    <recommendedName>
        <fullName evidence="4">Protein phosphatase 1 regulatory subunit 35 C-terminal domain-containing protein</fullName>
    </recommendedName>
</protein>
<sequence>MAHHLLDFSLISDVSEVEECENNGYTYFPPHQLSELKSEPEENSSDHVNSSPCVSDVSNSSPKQVRFEEATWRCSSQRKLPETFPPRLGQSDTAPFPVLGRHASNLNDKAVDLDGLQLKFQRNAGTLHAPVKHQPEVFRDVSVDDHLDNCIQRSTSESAISCINTSKSFRSKHYIEKFTPEHNVSVTPAPLEDRFPRTLATHPCPTDCITVPSGTGKTRDCIMNPSVHYRDGPEISPQVDETTRTSVQTTTSPPGAFVNMPLSDVRDECDWSRPSLHTAKHLIHQINKLTERLNKESLSGPCERARKEAARLVEEACAGSSQSNAESLLLTPGLTVNIPEDVCTFNNLMELTVDESEIVRLERERVANQRKHMAQLRKKAAKQKPVFPAPDPLEFFDPNQHVFQSVNLHVRGLPSFLPSAQRASDDSYMAIQERMIADFSRLNP</sequence>
<feature type="region of interest" description="Disordered" evidence="1">
    <location>
        <begin position="36"/>
        <end position="62"/>
    </location>
</feature>
<dbReference type="Proteomes" id="UP000286415">
    <property type="component" value="Unassembled WGS sequence"/>
</dbReference>
<reference evidence="2 3" key="1">
    <citation type="journal article" date="2018" name="Biotechnol. Adv.">
        <title>Improved genomic resources and new bioinformatic workflow for the carcinogenic parasite Clonorchis sinensis: Biotechnological implications.</title>
        <authorList>
            <person name="Wang D."/>
            <person name="Korhonen P.K."/>
            <person name="Gasser R.B."/>
            <person name="Young N.D."/>
        </authorList>
    </citation>
    <scope>NUCLEOTIDE SEQUENCE [LARGE SCALE GENOMIC DNA]</scope>
    <source>
        <strain evidence="2">Cs-k2</strain>
    </source>
</reference>
<gene>
    <name evidence="2" type="ORF">CSKR_100275</name>
</gene>
<organism evidence="2 3">
    <name type="scientific">Clonorchis sinensis</name>
    <name type="common">Chinese liver fluke</name>
    <dbReference type="NCBI Taxonomy" id="79923"/>
    <lineage>
        <taxon>Eukaryota</taxon>
        <taxon>Metazoa</taxon>
        <taxon>Spiralia</taxon>
        <taxon>Lophotrochozoa</taxon>
        <taxon>Platyhelminthes</taxon>
        <taxon>Trematoda</taxon>
        <taxon>Digenea</taxon>
        <taxon>Opisthorchiida</taxon>
        <taxon>Opisthorchiata</taxon>
        <taxon>Opisthorchiidae</taxon>
        <taxon>Clonorchis</taxon>
    </lineage>
</organism>
<comment type="caution">
    <text evidence="2">The sequence shown here is derived from an EMBL/GenBank/DDBJ whole genome shotgun (WGS) entry which is preliminary data.</text>
</comment>
<accession>A0A8T1MJD3</accession>
<keyword evidence="3" id="KW-1185">Reference proteome</keyword>
<reference evidence="2 3" key="2">
    <citation type="journal article" date="2021" name="Genomics">
        <title>High-quality reference genome for Clonorchis sinensis.</title>
        <authorList>
            <person name="Young N.D."/>
            <person name="Stroehlein A.J."/>
            <person name="Kinkar L."/>
            <person name="Wang T."/>
            <person name="Sohn W.M."/>
            <person name="Chang B.C.H."/>
            <person name="Kaur P."/>
            <person name="Weisz D."/>
            <person name="Dudchenko O."/>
            <person name="Aiden E.L."/>
            <person name="Korhonen P.K."/>
            <person name="Gasser R.B."/>
        </authorList>
    </citation>
    <scope>NUCLEOTIDE SEQUENCE [LARGE SCALE GENOMIC DNA]</scope>
    <source>
        <strain evidence="2">Cs-k2</strain>
    </source>
</reference>
<evidence type="ECO:0000313" key="2">
    <source>
        <dbReference type="EMBL" id="KAG5449068.1"/>
    </source>
</evidence>
<dbReference type="AlphaFoldDB" id="A0A8T1MJD3"/>
<evidence type="ECO:0008006" key="4">
    <source>
        <dbReference type="Google" id="ProtNLM"/>
    </source>
</evidence>
<dbReference type="EMBL" id="NIRI02000042">
    <property type="protein sequence ID" value="KAG5449068.1"/>
    <property type="molecule type" value="Genomic_DNA"/>
</dbReference>
<feature type="region of interest" description="Disordered" evidence="1">
    <location>
        <begin position="228"/>
        <end position="259"/>
    </location>
</feature>
<dbReference type="OrthoDB" id="6255118at2759"/>
<proteinExistence type="predicted"/>
<feature type="compositionally biased region" description="Low complexity" evidence="1">
    <location>
        <begin position="48"/>
        <end position="62"/>
    </location>
</feature>
<evidence type="ECO:0000313" key="3">
    <source>
        <dbReference type="Proteomes" id="UP000286415"/>
    </source>
</evidence>
<evidence type="ECO:0000256" key="1">
    <source>
        <dbReference type="SAM" id="MobiDB-lite"/>
    </source>
</evidence>
<name>A0A8T1MJD3_CLOSI</name>